<sequence>MSRTSKLEKVAEPLLSIYFALATPAGFLIGWEEGQDRRNIDKPWYVMIPKVCWRTIWWPVYIQRYF</sequence>
<evidence type="ECO:0000313" key="2">
    <source>
        <dbReference type="EMBL" id="AHC54768.1"/>
    </source>
</evidence>
<gene>
    <name evidence="2" type="ORF">TNS_ORF50</name>
</gene>
<keyword evidence="1" id="KW-1133">Transmembrane helix</keyword>
<reference evidence="2 3" key="1">
    <citation type="journal article" date="2014" name="Arch. Virol.">
        <title>Complete genome sequence of Tunisvirus, a new member of the proposed family Marseilleviridae.</title>
        <authorList>
            <person name="Aherfi S."/>
            <person name="Boughalmi M."/>
            <person name="Pagnier I."/>
            <person name="Fournous G."/>
            <person name="La Scola B."/>
            <person name="Raoult D."/>
            <person name="Colson P."/>
        </authorList>
    </citation>
    <scope>NUCLEOTIDE SEQUENCE [LARGE SCALE GENOMIC DNA]</scope>
    <source>
        <strain evidence="2 3">U484</strain>
    </source>
</reference>
<keyword evidence="1" id="KW-0472">Membrane</keyword>
<keyword evidence="3" id="KW-1185">Reference proteome</keyword>
<proteinExistence type="predicted"/>
<dbReference type="EMBL" id="KF483846">
    <property type="protein sequence ID" value="AHC54768.1"/>
    <property type="molecule type" value="Genomic_DNA"/>
</dbReference>
<evidence type="ECO:0000256" key="1">
    <source>
        <dbReference type="SAM" id="Phobius"/>
    </source>
</evidence>
<feature type="transmembrane region" description="Helical" evidence="1">
    <location>
        <begin position="12"/>
        <end position="31"/>
    </location>
</feature>
<protein>
    <submittedName>
        <fullName evidence="2">Uncharacterized protein</fullName>
    </submittedName>
</protein>
<name>V9SD20_9VIRU</name>
<dbReference type="Proteomes" id="UP000232615">
    <property type="component" value="Segment"/>
</dbReference>
<keyword evidence="1" id="KW-0812">Transmembrane</keyword>
<organism evidence="2 3">
    <name type="scientific">Tunisvirus fontaine2</name>
    <dbReference type="NCBI Taxonomy" id="1421067"/>
    <lineage>
        <taxon>Viruses</taxon>
        <taxon>Varidnaviria</taxon>
        <taxon>Bamfordvirae</taxon>
        <taxon>Nucleocytoviricota</taxon>
        <taxon>Megaviricetes</taxon>
        <taxon>Pimascovirales</taxon>
        <taxon>Pimascovirales incertae sedis</taxon>
        <taxon>Marseilleviridae</taxon>
        <taxon>Losannavirus</taxon>
        <taxon>Losannavirus tunisense</taxon>
    </lineage>
</organism>
<evidence type="ECO:0000313" key="3">
    <source>
        <dbReference type="Proteomes" id="UP000232615"/>
    </source>
</evidence>
<accession>V9SD20</accession>